<dbReference type="InterPro" id="IPR000326">
    <property type="entry name" value="PAP2/HPO"/>
</dbReference>
<feature type="transmembrane region" description="Helical" evidence="1">
    <location>
        <begin position="88"/>
        <end position="108"/>
    </location>
</feature>
<keyword evidence="1" id="KW-1133">Transmembrane helix</keyword>
<dbReference type="RefSeq" id="WP_119703242.1">
    <property type="nucleotide sequence ID" value="NZ_JBHSOI010000001.1"/>
</dbReference>
<feature type="domain" description="Phosphatidic acid phosphatase type 2/haloperoxidase" evidence="2">
    <location>
        <begin position="91"/>
        <end position="194"/>
    </location>
</feature>
<dbReference type="OrthoDB" id="3240395at2"/>
<name>A0A371PB43_9ACTN</name>
<dbReference type="EMBL" id="QUBR01000001">
    <property type="protein sequence ID" value="REK73127.1"/>
    <property type="molecule type" value="Genomic_DNA"/>
</dbReference>
<keyword evidence="1" id="KW-0472">Membrane</keyword>
<dbReference type="InterPro" id="IPR036938">
    <property type="entry name" value="PAP2/HPO_sf"/>
</dbReference>
<feature type="transmembrane region" description="Helical" evidence="1">
    <location>
        <begin position="239"/>
        <end position="261"/>
    </location>
</feature>
<keyword evidence="1" id="KW-0812">Transmembrane</keyword>
<feature type="transmembrane region" description="Helical" evidence="1">
    <location>
        <begin position="179"/>
        <end position="197"/>
    </location>
</feature>
<protein>
    <submittedName>
        <fullName evidence="3">Phosphatase PAP2 family protein</fullName>
    </submittedName>
</protein>
<sequence length="264" mass="26122">MSTTIVRRDTTASAVSAALLGLLTLVVLVRLALGSPRGQQWDDSAMHTVMGGRDTQLAMLSLLGYVGIGAVVAVVAGCAVVSVMRGRIALAAGAAAVIAGANVTTQVLKHTVLQRPDLGLGTLNSLPSGHTTVVASSVGAALLVAPRAWRPVVALAGGLATTMTGASTVVAGWHRPSDVVAALAVSLVWTAGVALVLRGRAAPIAGTTAGAVVGCVTATVLLIVIGVRPVLGWDGFVDAGLVLGLITAATAVFVVAAASVCSTD</sequence>
<evidence type="ECO:0000259" key="2">
    <source>
        <dbReference type="SMART" id="SM00014"/>
    </source>
</evidence>
<organism evidence="3 4">
    <name type="scientific">Aeromicrobium endophyticum</name>
    <dbReference type="NCBI Taxonomy" id="2292704"/>
    <lineage>
        <taxon>Bacteria</taxon>
        <taxon>Bacillati</taxon>
        <taxon>Actinomycetota</taxon>
        <taxon>Actinomycetes</taxon>
        <taxon>Propionibacteriales</taxon>
        <taxon>Nocardioidaceae</taxon>
        <taxon>Aeromicrobium</taxon>
    </lineage>
</organism>
<comment type="caution">
    <text evidence="3">The sequence shown here is derived from an EMBL/GenBank/DDBJ whole genome shotgun (WGS) entry which is preliminary data.</text>
</comment>
<feature type="transmembrane region" description="Helical" evidence="1">
    <location>
        <begin position="204"/>
        <end position="227"/>
    </location>
</feature>
<dbReference type="AlphaFoldDB" id="A0A371PB43"/>
<gene>
    <name evidence="3" type="ORF">DX116_06005</name>
</gene>
<evidence type="ECO:0000313" key="4">
    <source>
        <dbReference type="Proteomes" id="UP000265581"/>
    </source>
</evidence>
<evidence type="ECO:0000256" key="1">
    <source>
        <dbReference type="SAM" id="Phobius"/>
    </source>
</evidence>
<accession>A0A371PB43</accession>
<reference evidence="3 4" key="1">
    <citation type="submission" date="2018-08" db="EMBL/GenBank/DDBJ databases">
        <title>Aeromicrobium sp. M2KJ-4, whole genome shotgun sequence.</title>
        <authorList>
            <person name="Tuo L."/>
        </authorList>
    </citation>
    <scope>NUCLEOTIDE SEQUENCE [LARGE SCALE GENOMIC DNA]</scope>
    <source>
        <strain evidence="3 4">M2KJ-4</strain>
    </source>
</reference>
<proteinExistence type="predicted"/>
<dbReference type="SMART" id="SM00014">
    <property type="entry name" value="acidPPc"/>
    <property type="match status" value="1"/>
</dbReference>
<dbReference type="SUPFAM" id="SSF48317">
    <property type="entry name" value="Acid phosphatase/Vanadium-dependent haloperoxidase"/>
    <property type="match status" value="1"/>
</dbReference>
<dbReference type="Pfam" id="PF01569">
    <property type="entry name" value="PAP2"/>
    <property type="match status" value="1"/>
</dbReference>
<feature type="transmembrane region" description="Helical" evidence="1">
    <location>
        <begin position="152"/>
        <end position="173"/>
    </location>
</feature>
<keyword evidence="4" id="KW-1185">Reference proteome</keyword>
<evidence type="ECO:0000313" key="3">
    <source>
        <dbReference type="EMBL" id="REK73127.1"/>
    </source>
</evidence>
<dbReference type="Proteomes" id="UP000265581">
    <property type="component" value="Unassembled WGS sequence"/>
</dbReference>
<feature type="transmembrane region" description="Helical" evidence="1">
    <location>
        <begin position="58"/>
        <end position="81"/>
    </location>
</feature>
<dbReference type="Gene3D" id="1.20.144.10">
    <property type="entry name" value="Phosphatidic acid phosphatase type 2/haloperoxidase"/>
    <property type="match status" value="1"/>
</dbReference>
<feature type="transmembrane region" description="Helical" evidence="1">
    <location>
        <begin position="128"/>
        <end position="145"/>
    </location>
</feature>